<proteinExistence type="predicted"/>
<keyword evidence="2" id="KW-1185">Reference proteome</keyword>
<sequence length="507" mass="58380">VAGEPAEPLAWLDTFDPLSKMQRSNYAKIRDHNYQIGSPLRARKTCRGEGCSVAITWRYIQLHVGEKLSLMRNSVCERCSRHMDRDKDRSNSRLQLGGSLNIPLTFHSSCNNCYKIQMRETRTSILGKLSDWASKRFHKREDFTSMDSALYTAMTVAVQGFSYGPAVYSSSEQFHLRVMVEKATPACFWTGIPLSLTNGTCPTKKFTTDRIMFGQEGKALSYGDKDQALLDEGWEDGIRWADGAIDKLRGYNAEAEKGRPWTAVWEQRWCRFFNNKSYNGKVDRVQWSKAEWRFFVETCQSRSLVTGQHIEGIDAQIDRIFNSDNYTVWSCILIEQGLNFAKRDMSEFQDSNTFHGHCKLAHGVGILRAAVKEVLDKSRPHRAGKKILEHSEYGTWKALVEETEDRLVAWERRTIKGNLCREFDRLDQKHKDVRRDKSVKTVLDILGFYLYKRCFWGEYALKIDSVNASLVERAFGRIKIINHNAITVVDEPFVFKAVENYFTATDP</sequence>
<organism evidence="1 2">
    <name type="scientific">Linnemannia gamsii</name>
    <dbReference type="NCBI Taxonomy" id="64522"/>
    <lineage>
        <taxon>Eukaryota</taxon>
        <taxon>Fungi</taxon>
        <taxon>Fungi incertae sedis</taxon>
        <taxon>Mucoromycota</taxon>
        <taxon>Mortierellomycotina</taxon>
        <taxon>Mortierellomycetes</taxon>
        <taxon>Mortierellales</taxon>
        <taxon>Mortierellaceae</taxon>
        <taxon>Linnemannia</taxon>
    </lineage>
</organism>
<protein>
    <submittedName>
        <fullName evidence="1">Uncharacterized protein</fullName>
    </submittedName>
</protein>
<feature type="non-terminal residue" evidence="1">
    <location>
        <position position="507"/>
    </location>
</feature>
<dbReference type="EMBL" id="JAAAIN010003997">
    <property type="protein sequence ID" value="KAG0283181.1"/>
    <property type="molecule type" value="Genomic_DNA"/>
</dbReference>
<gene>
    <name evidence="1" type="ORF">BGZ97_008635</name>
</gene>
<accession>A0A9P6UEI3</accession>
<name>A0A9P6UEI3_9FUNG</name>
<dbReference type="AlphaFoldDB" id="A0A9P6UEI3"/>
<dbReference type="Proteomes" id="UP000823405">
    <property type="component" value="Unassembled WGS sequence"/>
</dbReference>
<reference evidence="1" key="1">
    <citation type="journal article" date="2020" name="Fungal Divers.">
        <title>Resolving the Mortierellaceae phylogeny through synthesis of multi-gene phylogenetics and phylogenomics.</title>
        <authorList>
            <person name="Vandepol N."/>
            <person name="Liber J."/>
            <person name="Desiro A."/>
            <person name="Na H."/>
            <person name="Kennedy M."/>
            <person name="Barry K."/>
            <person name="Grigoriev I.V."/>
            <person name="Miller A.N."/>
            <person name="O'Donnell K."/>
            <person name="Stajich J.E."/>
            <person name="Bonito G."/>
        </authorList>
    </citation>
    <scope>NUCLEOTIDE SEQUENCE</scope>
    <source>
        <strain evidence="1">NVP60</strain>
    </source>
</reference>
<evidence type="ECO:0000313" key="2">
    <source>
        <dbReference type="Proteomes" id="UP000823405"/>
    </source>
</evidence>
<comment type="caution">
    <text evidence="1">The sequence shown here is derived from an EMBL/GenBank/DDBJ whole genome shotgun (WGS) entry which is preliminary data.</text>
</comment>
<dbReference type="OrthoDB" id="2428224at2759"/>
<feature type="non-terminal residue" evidence="1">
    <location>
        <position position="1"/>
    </location>
</feature>
<evidence type="ECO:0000313" key="1">
    <source>
        <dbReference type="EMBL" id="KAG0283181.1"/>
    </source>
</evidence>